<feature type="non-terminal residue" evidence="4">
    <location>
        <position position="550"/>
    </location>
</feature>
<keyword evidence="3" id="KW-1133">Transmembrane helix</keyword>
<name>A0A9P6MEU3_9FUNG</name>
<feature type="compositionally biased region" description="Low complexity" evidence="2">
    <location>
        <begin position="137"/>
        <end position="150"/>
    </location>
</feature>
<evidence type="ECO:0000256" key="3">
    <source>
        <dbReference type="SAM" id="Phobius"/>
    </source>
</evidence>
<proteinExistence type="predicted"/>
<comment type="caution">
    <text evidence="4">The sequence shown here is derived from an EMBL/GenBank/DDBJ whole genome shotgun (WGS) entry which is preliminary data.</text>
</comment>
<feature type="compositionally biased region" description="Polar residues" evidence="2">
    <location>
        <begin position="8"/>
        <end position="23"/>
    </location>
</feature>
<feature type="region of interest" description="Disordered" evidence="2">
    <location>
        <begin position="1"/>
        <end position="51"/>
    </location>
</feature>
<feature type="compositionally biased region" description="Pro residues" evidence="2">
    <location>
        <begin position="332"/>
        <end position="344"/>
    </location>
</feature>
<feature type="region of interest" description="Disordered" evidence="2">
    <location>
        <begin position="303"/>
        <end position="357"/>
    </location>
</feature>
<feature type="region of interest" description="Disordered" evidence="2">
    <location>
        <begin position="416"/>
        <end position="435"/>
    </location>
</feature>
<keyword evidence="3" id="KW-0472">Membrane</keyword>
<accession>A0A9P6MEU3</accession>
<gene>
    <name evidence="4" type="ORF">BGZ65_009367</name>
</gene>
<dbReference type="OrthoDB" id="10656007at2759"/>
<evidence type="ECO:0000256" key="1">
    <source>
        <dbReference type="SAM" id="Coils"/>
    </source>
</evidence>
<feature type="coiled-coil region" evidence="1">
    <location>
        <begin position="374"/>
        <end position="401"/>
    </location>
</feature>
<feature type="region of interest" description="Disordered" evidence="2">
    <location>
        <begin position="95"/>
        <end position="150"/>
    </location>
</feature>
<evidence type="ECO:0000313" key="4">
    <source>
        <dbReference type="EMBL" id="KAF9994998.1"/>
    </source>
</evidence>
<reference evidence="4" key="1">
    <citation type="journal article" date="2020" name="Fungal Divers.">
        <title>Resolving the Mortierellaceae phylogeny through synthesis of multi-gene phylogenetics and phylogenomics.</title>
        <authorList>
            <person name="Vandepol N."/>
            <person name="Liber J."/>
            <person name="Desiro A."/>
            <person name="Na H."/>
            <person name="Kennedy M."/>
            <person name="Barry K."/>
            <person name="Grigoriev I.V."/>
            <person name="Miller A.N."/>
            <person name="O'Donnell K."/>
            <person name="Stajich J.E."/>
            <person name="Bonito G."/>
        </authorList>
    </citation>
    <scope>NUCLEOTIDE SEQUENCE</scope>
    <source>
        <strain evidence="4">MES-2147</strain>
    </source>
</reference>
<protein>
    <submittedName>
        <fullName evidence="4">Uncharacterized protein</fullName>
    </submittedName>
</protein>
<evidence type="ECO:0000313" key="5">
    <source>
        <dbReference type="Proteomes" id="UP000749646"/>
    </source>
</evidence>
<feature type="transmembrane region" description="Helical" evidence="3">
    <location>
        <begin position="518"/>
        <end position="536"/>
    </location>
</feature>
<sequence>SHARIKSPSGSAGSGVNSMKSNHSTISVSVPSSSSSTTTTSSSATIGGGQSDNIDLIISRLQNELTRSQETYADLGFLKHSLGELEKTILVNEHKDHQDNKDIDNDNDSNNNNNDDDDNSNNNKKKKKKKKDLMDVNGQSSGSGNNNNNSYNAALFNYEKLLEQKDQEYTAEIERLIKGFEDTKTNMLNQHERELATLRQELMTSQQTQEISKQALLMAASNLELIVTGVSTMKEENKQLLETVQKEKEELTSALSTLETKHKQEISHLVLETDAEREGLLKKHTHELAEAAAAAAAAARMAVDTSDNNRTEEEVDSQAAAVTTTSPSSSSPSPPSPPSPPPLSSSPSTSSELESLKEELCALRQAEEAHSQKIEALTKENIDLLQLLEDTKKELIKVQQETTKQSENNLEPLEESTLPMTNKNNNNNNDSTTTTFNITNQVDLQSRNTTTTSLLPPPPPIPPSPPLLSTVATAITDVASIMVHTSEENDDSKPEFSWSRFVFPRAKRHPADLSQPSTMLLSGGFMFIGLCVYALWHKMEEAITREAGLL</sequence>
<dbReference type="AlphaFoldDB" id="A0A9P6MEU3"/>
<feature type="coiled-coil region" evidence="1">
    <location>
        <begin position="181"/>
        <end position="261"/>
    </location>
</feature>
<keyword evidence="3" id="KW-0812">Transmembrane</keyword>
<feature type="compositionally biased region" description="Low complexity" evidence="2">
    <location>
        <begin position="421"/>
        <end position="435"/>
    </location>
</feature>
<keyword evidence="1" id="KW-0175">Coiled coil</keyword>
<dbReference type="EMBL" id="JAAAHW010001446">
    <property type="protein sequence ID" value="KAF9994998.1"/>
    <property type="molecule type" value="Genomic_DNA"/>
</dbReference>
<evidence type="ECO:0000256" key="2">
    <source>
        <dbReference type="SAM" id="MobiDB-lite"/>
    </source>
</evidence>
<keyword evidence="5" id="KW-1185">Reference proteome</keyword>
<dbReference type="Proteomes" id="UP000749646">
    <property type="component" value="Unassembled WGS sequence"/>
</dbReference>
<feature type="compositionally biased region" description="Basic and acidic residues" evidence="2">
    <location>
        <begin position="95"/>
        <end position="104"/>
    </location>
</feature>
<organism evidence="4 5">
    <name type="scientific">Modicella reniformis</name>
    <dbReference type="NCBI Taxonomy" id="1440133"/>
    <lineage>
        <taxon>Eukaryota</taxon>
        <taxon>Fungi</taxon>
        <taxon>Fungi incertae sedis</taxon>
        <taxon>Mucoromycota</taxon>
        <taxon>Mortierellomycotina</taxon>
        <taxon>Mortierellomycetes</taxon>
        <taxon>Mortierellales</taxon>
        <taxon>Mortierellaceae</taxon>
        <taxon>Modicella</taxon>
    </lineage>
</organism>
<feature type="compositionally biased region" description="Low complexity" evidence="2">
    <location>
        <begin position="24"/>
        <end position="45"/>
    </location>
</feature>